<evidence type="ECO:0000313" key="14">
    <source>
        <dbReference type="EMBL" id="OXZ38478.1"/>
    </source>
</evidence>
<dbReference type="GO" id="GO:0003887">
    <property type="term" value="F:DNA-directed DNA polymerase activity"/>
    <property type="evidence" value="ECO:0007669"/>
    <property type="project" value="UniProtKB-UniRule"/>
</dbReference>
<dbReference type="EC" id="2.7.7.7" evidence="11"/>
<comment type="similarity">
    <text evidence="11">Belongs to the DNA polymerase type-C family. PolC subfamily.</text>
</comment>
<dbReference type="InterPro" id="IPR013520">
    <property type="entry name" value="Ribonucl_H"/>
</dbReference>
<dbReference type="InterPro" id="IPR012337">
    <property type="entry name" value="RNaseH-like_sf"/>
</dbReference>
<reference evidence="15" key="1">
    <citation type="submission" date="2017-04" db="EMBL/GenBank/DDBJ databases">
        <title>Finegoldia magna isolated from orthopedic joint implant-associated infections.</title>
        <authorList>
            <person name="Bjorklund S."/>
            <person name="Bruggemann H."/>
            <person name="Jensen A."/>
            <person name="Hellmark B."/>
            <person name="Soderquist B."/>
        </authorList>
    </citation>
    <scope>NUCLEOTIDE SEQUENCE [LARGE SCALE GENOMIC DNA]</scope>
    <source>
        <strain evidence="15">08T492</strain>
    </source>
</reference>
<dbReference type="EMBL" id="NDYI01000010">
    <property type="protein sequence ID" value="OXZ38478.1"/>
    <property type="molecule type" value="Genomic_DNA"/>
</dbReference>
<dbReference type="FunFam" id="3.30.420.10:FF:000045">
    <property type="entry name" value="3'-5' exonuclease DinG"/>
    <property type="match status" value="1"/>
</dbReference>
<keyword evidence="5 11" id="KW-0235">DNA replication</keyword>
<keyword evidence="8 11" id="KW-0269">Exonuclease</keyword>
<keyword evidence="9 11" id="KW-0239">DNA-directed DNA polymerase</keyword>
<protein>
    <recommendedName>
        <fullName evidence="11">DNA polymerase III PolC-type</fullName>
        <shortName evidence="11">PolIII</shortName>
        <ecNumber evidence="11">2.7.7.7</ecNumber>
    </recommendedName>
</protein>
<dbReference type="SUPFAM" id="SSF53098">
    <property type="entry name" value="Ribonuclease H-like"/>
    <property type="match status" value="1"/>
</dbReference>
<dbReference type="NCBIfam" id="NF001688">
    <property type="entry name" value="PRK00448.1"/>
    <property type="match status" value="1"/>
</dbReference>
<sequence length="1422" mass="162763">MHLLLNDVLKKIGLKYDSRNPIYIDKLTYNKDNDELDCLINVHKDENKDNLSEFIQKDLLDFIAKINIEFIEYENSKTNFSKDILIKILKSADFCEYSSCVDFESLNISDSEISIVFNFEQIRDKFISDQKDIKLSSLIKQAYNLSYSIKSKIVELRDNDDYIKNLKEYDNSIREKIAESIKDAPKQEKEEVKKTGIKCGKDIEKSPIKIKEIIENEDDTCIKAEIIDVDVRSIKDGKSFIVSLDLRDDSGAVLAKKFLKKNEYEAFGDKLKSGVYLLLTGRLEFDRFTSGKSFSIKQMQEIEKPESRKDEYYKKRVELHMYSQMSQLDGFIDLDECCKTLKKWGHSALGLTDKSVVQGYPQLYDACSNNGLKPLFGMEAKILEDDFRIITNPYDSMNLREFVVFDIETTGLSNATEKITEIGAVKIVDNKIVDEFNQLINPEIPIPEKITELTSITNEMVKDMPKIDAVLPEFLKFVGDCTLIAHNADFDMGFIKKNCIDLGINPVRTYIDTLAFARALEPHLKNHKLDTLTKKYNVNLFNHHRACDDARATGEVFICMVNNLEQRGFKFDININQMDSDWSISKRESHTATIYAKNLIGLKNLYKLVTASNLKYFSREGGIPKSELNKRREGLVIGSGNENGELIKAILSFESDEKIDEIISRYDFLEVQPPLYYDGVKSKSMSFNLRSCEELTRKLYNLSLKHNKLLVADSYAKYFEKEDYIFRNIILEGQPRKIYGEKFPTLFFRTTDEMMNEFVFLEKNVAEEIVIDNTIKISEMFEEIKPIPDGTFPPVIEGSDTELREMTYKKARSIYGDDLPEIVESRLERELSSIISNGYAVLYIIAQKLVKKSNEDGYLVGSRGSVGSSFVATMADITEVNPLIPHYICENCKHSEFIHDENIGSGVDLDDKICPECGKPLKKEGHNIPFEVFLGFDGDKEPDIDLNFAGEYQPTVHKYTEELFGEGKVFRAGTIGTISDKTAYGYIKKYFEDKNEYVNNSEIKYLQRGILGVKRTSGQHPGGVMIVPRDKDIEDFCPVQHPADDVNSDIITTHFNYKSISGRILKLDLLGHDVPTIIKMLSDMTGVDPLTIPMDDKETMSIFSSIDALHFEELIDGLDIGTLGIPEFGTNFVRGMLRDTTPKTFSELVRISGLSHGTNVWLNNAQDLIRDGVVELKDTICTRDDIMIYLINKGLEKKKSFKIMETVRKNRVLDDDTLNYMIQNGVPDWYIESCKTIEYLFPKAHAVAYVMMSYRIAYFKVHYPEAFYSTFFTIKLQDYPGDVIVRGLSAIREEMQSLKDKYKESNSKMTAKDSNKYSVLEVAEEMYCRGIKQSRVDLYKSDKARFKVLEKGFIQPPFNALEGVSDANSIAIYEEIQKGDFISKQDFADRTKVNKTALEILENHGVLDGLQNENQISLFDFQ</sequence>
<evidence type="ECO:0000256" key="5">
    <source>
        <dbReference type="ARBA" id="ARBA00022705"/>
    </source>
</evidence>
<feature type="domain" description="Exonuclease" evidence="12">
    <location>
        <begin position="401"/>
        <end position="566"/>
    </location>
</feature>
<keyword evidence="2 11" id="KW-0963">Cytoplasm</keyword>
<dbReference type="PANTHER" id="PTHR32294">
    <property type="entry name" value="DNA POLYMERASE III SUBUNIT ALPHA"/>
    <property type="match status" value="1"/>
</dbReference>
<keyword evidence="7 11" id="KW-0378">Hydrolase</keyword>
<dbReference type="Gene3D" id="1.10.150.870">
    <property type="match status" value="1"/>
</dbReference>
<comment type="caution">
    <text evidence="14">The sequence shown here is derived from an EMBL/GenBank/DDBJ whole genome shotgun (WGS) entry which is preliminary data.</text>
</comment>
<dbReference type="Gene3D" id="3.20.20.140">
    <property type="entry name" value="Metal-dependent hydrolases"/>
    <property type="match status" value="1"/>
</dbReference>
<dbReference type="InterPro" id="IPR036397">
    <property type="entry name" value="RNaseH_sf"/>
</dbReference>
<dbReference type="GO" id="GO:0003677">
    <property type="term" value="F:DNA binding"/>
    <property type="evidence" value="ECO:0007669"/>
    <property type="project" value="UniProtKB-UniRule"/>
</dbReference>
<dbReference type="Gene3D" id="3.30.420.10">
    <property type="entry name" value="Ribonuclease H-like superfamily/Ribonuclease H"/>
    <property type="match status" value="1"/>
</dbReference>
<evidence type="ECO:0000256" key="9">
    <source>
        <dbReference type="ARBA" id="ARBA00022932"/>
    </source>
</evidence>
<dbReference type="Gene3D" id="6.10.140.1510">
    <property type="match status" value="1"/>
</dbReference>
<dbReference type="Gene3D" id="2.40.50.140">
    <property type="entry name" value="Nucleic acid-binding proteins"/>
    <property type="match status" value="1"/>
</dbReference>
<organism evidence="14 15">
    <name type="scientific">Finegoldia magna</name>
    <name type="common">Peptostreptococcus magnus</name>
    <dbReference type="NCBI Taxonomy" id="1260"/>
    <lineage>
        <taxon>Bacteria</taxon>
        <taxon>Bacillati</taxon>
        <taxon>Bacillota</taxon>
        <taxon>Tissierellia</taxon>
        <taxon>Tissierellales</taxon>
        <taxon>Peptoniphilaceae</taxon>
        <taxon>Finegoldia</taxon>
    </lineage>
</organism>
<evidence type="ECO:0000256" key="4">
    <source>
        <dbReference type="ARBA" id="ARBA00022695"/>
    </source>
</evidence>
<dbReference type="SMART" id="SM00479">
    <property type="entry name" value="EXOIII"/>
    <property type="match status" value="1"/>
</dbReference>
<feature type="domain" description="Polymerase/histidinol phosphatase N-terminal" evidence="13">
    <location>
        <begin position="317"/>
        <end position="384"/>
    </location>
</feature>
<proteinExistence type="inferred from homology"/>
<evidence type="ECO:0000256" key="6">
    <source>
        <dbReference type="ARBA" id="ARBA00022722"/>
    </source>
</evidence>
<keyword evidence="3 11" id="KW-0808">Transferase</keyword>
<evidence type="ECO:0000256" key="10">
    <source>
        <dbReference type="ARBA" id="ARBA00049244"/>
    </source>
</evidence>
<accession>A0A233W1G1</accession>
<comment type="catalytic activity">
    <reaction evidence="10 11">
        <text>DNA(n) + a 2'-deoxyribonucleoside 5'-triphosphate = DNA(n+1) + diphosphate</text>
        <dbReference type="Rhea" id="RHEA:22508"/>
        <dbReference type="Rhea" id="RHEA-COMP:17339"/>
        <dbReference type="Rhea" id="RHEA-COMP:17340"/>
        <dbReference type="ChEBI" id="CHEBI:33019"/>
        <dbReference type="ChEBI" id="CHEBI:61560"/>
        <dbReference type="ChEBI" id="CHEBI:173112"/>
        <dbReference type="EC" id="2.7.7.7"/>
    </reaction>
</comment>
<dbReference type="CDD" id="cd06127">
    <property type="entry name" value="DEDDh"/>
    <property type="match status" value="1"/>
</dbReference>
<comment type="function">
    <text evidence="1 11">Required for replicative DNA synthesis. This DNA polymerase also exhibits 3' to 5' exonuclease activity.</text>
</comment>
<name>A0A233W1G1_FINMA</name>
<dbReference type="PANTHER" id="PTHR32294:SF5">
    <property type="entry name" value="DNA POLYMERASE III POLC-TYPE"/>
    <property type="match status" value="1"/>
</dbReference>
<comment type="subcellular location">
    <subcellularLocation>
        <location evidence="11">Cytoplasm</location>
    </subcellularLocation>
</comment>
<dbReference type="NCBIfam" id="TIGR00573">
    <property type="entry name" value="dnaq"/>
    <property type="match status" value="1"/>
</dbReference>
<dbReference type="InterPro" id="IPR003141">
    <property type="entry name" value="Pol/His_phosphatase_N"/>
</dbReference>
<dbReference type="InterPro" id="IPR040982">
    <property type="entry name" value="DNA_pol3_finger"/>
</dbReference>
<evidence type="ECO:0000256" key="7">
    <source>
        <dbReference type="ARBA" id="ARBA00022801"/>
    </source>
</evidence>
<dbReference type="GO" id="GO:0008408">
    <property type="term" value="F:3'-5' exonuclease activity"/>
    <property type="evidence" value="ECO:0007669"/>
    <property type="project" value="UniProtKB-UniRule"/>
</dbReference>
<evidence type="ECO:0000259" key="13">
    <source>
        <dbReference type="SMART" id="SM00481"/>
    </source>
</evidence>
<dbReference type="InterPro" id="IPR006054">
    <property type="entry name" value="DnaQ"/>
</dbReference>
<dbReference type="RefSeq" id="WP_094202634.1">
    <property type="nucleotide sequence ID" value="NZ_NDYI01000010.1"/>
</dbReference>
<dbReference type="InterPro" id="IPR011708">
    <property type="entry name" value="DNA_pol3_alpha_NTPase_dom"/>
</dbReference>
<dbReference type="Pfam" id="PF17657">
    <property type="entry name" value="DNA_pol3_finger"/>
    <property type="match status" value="1"/>
</dbReference>
<dbReference type="Pfam" id="PF14579">
    <property type="entry name" value="HHH_6"/>
    <property type="match status" value="1"/>
</dbReference>
<evidence type="ECO:0000256" key="3">
    <source>
        <dbReference type="ARBA" id="ARBA00022679"/>
    </source>
</evidence>
<dbReference type="InterPro" id="IPR044923">
    <property type="entry name" value="PolC_middle_finger_sf"/>
</dbReference>
<dbReference type="Gene3D" id="1.10.150.700">
    <property type="entry name" value="PolC, middle finger domain"/>
    <property type="match status" value="1"/>
</dbReference>
<evidence type="ECO:0000256" key="2">
    <source>
        <dbReference type="ARBA" id="ARBA00022490"/>
    </source>
</evidence>
<evidence type="ECO:0000313" key="15">
    <source>
        <dbReference type="Proteomes" id="UP000215361"/>
    </source>
</evidence>
<dbReference type="SMART" id="SM00481">
    <property type="entry name" value="POLIIIAc"/>
    <property type="match status" value="1"/>
</dbReference>
<dbReference type="GO" id="GO:0006261">
    <property type="term" value="P:DNA-templated DNA replication"/>
    <property type="evidence" value="ECO:0007669"/>
    <property type="project" value="UniProtKB-UniRule"/>
</dbReference>
<dbReference type="GO" id="GO:0005737">
    <property type="term" value="C:cytoplasm"/>
    <property type="evidence" value="ECO:0007669"/>
    <property type="project" value="UniProtKB-SubCell"/>
</dbReference>
<evidence type="ECO:0000259" key="12">
    <source>
        <dbReference type="SMART" id="SM00479"/>
    </source>
</evidence>
<dbReference type="HAMAP" id="MF_00356">
    <property type="entry name" value="DNApol_PolC"/>
    <property type="match status" value="1"/>
</dbReference>
<keyword evidence="4 11" id="KW-0548">Nucleotidyltransferase</keyword>
<dbReference type="InterPro" id="IPR029460">
    <property type="entry name" value="DNAPol_HHH"/>
</dbReference>
<dbReference type="InterPro" id="IPR012340">
    <property type="entry name" value="NA-bd_OB-fold"/>
</dbReference>
<evidence type="ECO:0000256" key="11">
    <source>
        <dbReference type="HAMAP-Rule" id="MF_00356"/>
    </source>
</evidence>
<dbReference type="Gene3D" id="3.30.1900.20">
    <property type="match status" value="2"/>
</dbReference>
<dbReference type="Pfam" id="PF00929">
    <property type="entry name" value="RNase_T"/>
    <property type="match status" value="1"/>
</dbReference>
<evidence type="ECO:0000256" key="8">
    <source>
        <dbReference type="ARBA" id="ARBA00022839"/>
    </source>
</evidence>
<evidence type="ECO:0000256" key="1">
    <source>
        <dbReference type="ARBA" id="ARBA00003452"/>
    </source>
</evidence>
<gene>
    <name evidence="11" type="primary">polC</name>
    <name evidence="14" type="ORF">B9N56_03540</name>
</gene>
<dbReference type="Proteomes" id="UP000215361">
    <property type="component" value="Unassembled WGS sequence"/>
</dbReference>
<dbReference type="NCBIfam" id="TIGR01405">
    <property type="entry name" value="polC_Gram_pos"/>
    <property type="match status" value="1"/>
</dbReference>
<dbReference type="Pfam" id="PF07733">
    <property type="entry name" value="DNA_pol3_alpha"/>
    <property type="match status" value="1"/>
</dbReference>
<keyword evidence="6 11" id="KW-0540">Nuclease</keyword>
<dbReference type="CDD" id="cd07435">
    <property type="entry name" value="PHP_PolIIIA_POLC"/>
    <property type="match status" value="1"/>
</dbReference>
<dbReference type="InterPro" id="IPR006308">
    <property type="entry name" value="Pol_III_a_PolC-type_gram_pos"/>
</dbReference>
<dbReference type="InterPro" id="IPR004805">
    <property type="entry name" value="DnaE2/DnaE/PolC"/>
</dbReference>